<reference evidence="4" key="2">
    <citation type="journal article" date="2018" name="BMC Genomics">
        <title>Whole genome sequencing and function prediction of 133 gut anaerobes isolated from chicken caecum in pure cultures.</title>
        <authorList>
            <person name="Medvecky M."/>
            <person name="Cejkova D."/>
            <person name="Polansky O."/>
            <person name="Karasova D."/>
            <person name="Kubasova T."/>
            <person name="Cizek A."/>
            <person name="Rychlik I."/>
        </authorList>
    </citation>
    <scope>NUCLEOTIDE SEQUENCE</scope>
    <source>
        <strain evidence="4">An178</strain>
    </source>
</reference>
<dbReference type="Proteomes" id="UP000195447">
    <property type="component" value="Unassembled WGS sequence"/>
</dbReference>
<dbReference type="InterPro" id="IPR004365">
    <property type="entry name" value="NA-bd_OB_tRNA"/>
</dbReference>
<dbReference type="FunFam" id="1.10.3210.10:FF:000008">
    <property type="entry name" value="3'-5' exoribonuclease YhaM"/>
    <property type="match status" value="1"/>
</dbReference>
<dbReference type="RefSeq" id="WP_022356084.1">
    <property type="nucleotide sequence ID" value="NZ_CALVGX010000002.1"/>
</dbReference>
<dbReference type="Proteomes" id="UP001220658">
    <property type="component" value="Unassembled WGS sequence"/>
</dbReference>
<dbReference type="SUPFAM" id="SSF109604">
    <property type="entry name" value="HD-domain/PDEase-like"/>
    <property type="match status" value="1"/>
</dbReference>
<keyword evidence="1" id="KW-0378">Hydrolase</keyword>
<dbReference type="PANTHER" id="PTHR37294:SF1">
    <property type="entry name" value="3'-5' EXORIBONUCLEASE YHAM"/>
    <property type="match status" value="1"/>
</dbReference>
<dbReference type="GO" id="GO:0003676">
    <property type="term" value="F:nucleic acid binding"/>
    <property type="evidence" value="ECO:0007669"/>
    <property type="project" value="InterPro"/>
</dbReference>
<dbReference type="PANTHER" id="PTHR37294">
    <property type="entry name" value="3'-5' EXORIBONUCLEASE YHAM"/>
    <property type="match status" value="1"/>
</dbReference>
<name>A0A1Y4LZ78_9FIRM</name>
<accession>A0A1Y4LZ78</accession>
<dbReference type="AlphaFoldDB" id="A0A1Y4LZ78"/>
<dbReference type="GO" id="GO:0004527">
    <property type="term" value="F:exonuclease activity"/>
    <property type="evidence" value="ECO:0007669"/>
    <property type="project" value="UniProtKB-KW"/>
</dbReference>
<dbReference type="InterPro" id="IPR012340">
    <property type="entry name" value="NA-bd_OB-fold"/>
</dbReference>
<comment type="caution">
    <text evidence="4">The sequence shown here is derived from an EMBL/GenBank/DDBJ whole genome shotgun (WGS) entry which is preliminary data.</text>
</comment>
<reference evidence="5" key="1">
    <citation type="submission" date="2017-04" db="EMBL/GenBank/DDBJ databases">
        <title>Function of individual gut microbiota members based on whole genome sequencing of pure cultures obtained from chicken caecum.</title>
        <authorList>
            <person name="Medvecky M."/>
            <person name="Cejkova D."/>
            <person name="Polansky O."/>
            <person name="Karasova D."/>
            <person name="Kubasova T."/>
            <person name="Cizek A."/>
            <person name="Rychlik I."/>
        </authorList>
    </citation>
    <scope>NUCLEOTIDE SEQUENCE [LARGE SCALE GENOMIC DNA]</scope>
    <source>
        <strain evidence="5">An178</strain>
    </source>
</reference>
<keyword evidence="4" id="KW-0540">Nuclease</keyword>
<keyword evidence="5" id="KW-1185">Reference proteome</keyword>
<reference evidence="3" key="3">
    <citation type="submission" date="2023-01" db="EMBL/GenBank/DDBJ databases">
        <title>Human gut microbiome strain richness.</title>
        <authorList>
            <person name="Chen-Liaw A."/>
        </authorList>
    </citation>
    <scope>NUCLEOTIDE SEQUENCE</scope>
    <source>
        <strain evidence="3">D55st1_G4_D55t1_190419</strain>
    </source>
</reference>
<evidence type="ECO:0000313" key="4">
    <source>
        <dbReference type="EMBL" id="OUP61894.1"/>
    </source>
</evidence>
<proteinExistence type="predicted"/>
<evidence type="ECO:0000313" key="3">
    <source>
        <dbReference type="EMBL" id="MDC0828803.1"/>
    </source>
</evidence>
<dbReference type="Pfam" id="PF01336">
    <property type="entry name" value="tRNA_anti-codon"/>
    <property type="match status" value="1"/>
</dbReference>
<dbReference type="SUPFAM" id="SSF50249">
    <property type="entry name" value="Nucleic acid-binding proteins"/>
    <property type="match status" value="1"/>
</dbReference>
<dbReference type="Gene3D" id="1.10.3210.10">
    <property type="entry name" value="Hypothetical protein af1432"/>
    <property type="match status" value="1"/>
</dbReference>
<dbReference type="Gene3D" id="2.40.50.140">
    <property type="entry name" value="Nucleic acid-binding proteins"/>
    <property type="match status" value="1"/>
</dbReference>
<evidence type="ECO:0000313" key="5">
    <source>
        <dbReference type="Proteomes" id="UP000195447"/>
    </source>
</evidence>
<organism evidence="4 5">
    <name type="scientific">Faecalitalea cylindroides</name>
    <dbReference type="NCBI Taxonomy" id="39483"/>
    <lineage>
        <taxon>Bacteria</taxon>
        <taxon>Bacillati</taxon>
        <taxon>Bacillota</taxon>
        <taxon>Erysipelotrichia</taxon>
        <taxon>Erysipelotrichales</taxon>
        <taxon>Erysipelotrichaceae</taxon>
        <taxon>Faecalitalea</taxon>
    </lineage>
</organism>
<sequence>MKINEINSEGKISIKALITKCDKGKTQKNTPYLSLTLEDNTGVLDTKYWNLTDEQVNKYKVGMVVAVEGDVILHRNAYQLRVHKMEIVEENDLSAYVRSAPMTRNAMEAKVNEYITMIKDEDIKTLTKTILQESKDDFFNYPAAVRNHHNFVGGLAFHSISMVELCLMIAKQYPWLDKDLLISGTLLHDIGKIEELSSAVLPEYTIEGNLLGHISIMSARVDRVAHQLNIQDKESVMLIKHMILSHHGKMEFGSPVLPMIPEAEVLSLVDNLDARIVMMKNSLDQTVPGEFGPRVFALENRMIYHRKGSK</sequence>
<dbReference type="EMBL" id="NFKM01000001">
    <property type="protein sequence ID" value="OUP61894.1"/>
    <property type="molecule type" value="Genomic_DNA"/>
</dbReference>
<evidence type="ECO:0000259" key="2">
    <source>
        <dbReference type="SMART" id="SM00471"/>
    </source>
</evidence>
<dbReference type="EMBL" id="JAQNCK010000025">
    <property type="protein sequence ID" value="MDC0828803.1"/>
    <property type="molecule type" value="Genomic_DNA"/>
</dbReference>
<evidence type="ECO:0000256" key="1">
    <source>
        <dbReference type="ARBA" id="ARBA00022801"/>
    </source>
</evidence>
<dbReference type="InterPro" id="IPR003607">
    <property type="entry name" value="HD/PDEase_dom"/>
</dbReference>
<dbReference type="Pfam" id="PF01966">
    <property type="entry name" value="HD"/>
    <property type="match status" value="1"/>
</dbReference>
<dbReference type="InterPro" id="IPR050798">
    <property type="entry name" value="YhaM_exoribonuc/phosphodiest"/>
</dbReference>
<gene>
    <name evidence="4" type="ORF">B5F14_00460</name>
    <name evidence="3" type="ORF">POG00_08785</name>
</gene>
<dbReference type="InterPro" id="IPR006674">
    <property type="entry name" value="HD_domain"/>
</dbReference>
<dbReference type="CDD" id="cd00077">
    <property type="entry name" value="HDc"/>
    <property type="match status" value="1"/>
</dbReference>
<dbReference type="SMART" id="SM00471">
    <property type="entry name" value="HDc"/>
    <property type="match status" value="1"/>
</dbReference>
<keyword evidence="4" id="KW-0269">Exonuclease</keyword>
<dbReference type="GO" id="GO:0031125">
    <property type="term" value="P:rRNA 3'-end processing"/>
    <property type="evidence" value="ECO:0007669"/>
    <property type="project" value="TreeGrafter"/>
</dbReference>
<feature type="domain" description="HD/PDEase" evidence="2">
    <location>
        <begin position="151"/>
        <end position="284"/>
    </location>
</feature>
<protein>
    <submittedName>
        <fullName evidence="4">3'-5' exonuclease</fullName>
    </submittedName>
    <submittedName>
        <fullName evidence="3">HD domain-containing protein</fullName>
    </submittedName>
</protein>